<feature type="domain" description="PARP catalytic" evidence="3">
    <location>
        <begin position="8"/>
        <end position="211"/>
    </location>
</feature>
<dbReference type="STRING" id="282301.A0A267DGJ3"/>
<evidence type="ECO:0000256" key="2">
    <source>
        <dbReference type="SAM" id="Phobius"/>
    </source>
</evidence>
<dbReference type="EMBL" id="NIVC01004192">
    <property type="protein sequence ID" value="PAA48276.1"/>
    <property type="molecule type" value="Genomic_DNA"/>
</dbReference>
<evidence type="ECO:0000313" key="5">
    <source>
        <dbReference type="EMBL" id="PAA48276.1"/>
    </source>
</evidence>
<keyword evidence="2" id="KW-1133">Transmembrane helix</keyword>
<dbReference type="PROSITE" id="PS51059">
    <property type="entry name" value="PARP_CATALYTIC"/>
    <property type="match status" value="1"/>
</dbReference>
<keyword evidence="1" id="KW-0520">NAD</keyword>
<dbReference type="OrthoDB" id="406099at2759"/>
<keyword evidence="6" id="KW-1185">Reference proteome</keyword>
<keyword evidence="2" id="KW-0472">Membrane</keyword>
<dbReference type="AlphaFoldDB" id="A0A267DGJ3"/>
<accession>A0A267DGJ3</accession>
<keyword evidence="2" id="KW-0812">Transmembrane</keyword>
<name>A0A267DGJ3_9PLAT</name>
<comment type="caution">
    <text evidence="5">The sequence shown here is derived from an EMBL/GenBank/DDBJ whole genome shotgun (WGS) entry which is preliminary data.</text>
</comment>
<dbReference type="GO" id="GO:0005634">
    <property type="term" value="C:nucleus"/>
    <property type="evidence" value="ECO:0007669"/>
    <property type="project" value="TreeGrafter"/>
</dbReference>
<reference evidence="5 6" key="1">
    <citation type="submission" date="2017-06" db="EMBL/GenBank/DDBJ databases">
        <title>A platform for efficient transgenesis in Macrostomum lignano, a flatworm model organism for stem cell research.</title>
        <authorList>
            <person name="Berezikov E."/>
        </authorList>
    </citation>
    <scope>NUCLEOTIDE SEQUENCE [LARGE SCALE GENOMIC DNA]</scope>
    <source>
        <strain evidence="5">DV1</strain>
        <tissue evidence="5">Whole organism</tissue>
    </source>
</reference>
<dbReference type="SUPFAM" id="SSF56399">
    <property type="entry name" value="ADP-ribosylation"/>
    <property type="match status" value="1"/>
</dbReference>
<gene>
    <name evidence="5" type="ORF">BOX15_Mlig031415g1</name>
    <name evidence="4" type="ORF">BOX15_Mlig031415g2</name>
</gene>
<organism evidence="5 6">
    <name type="scientific">Macrostomum lignano</name>
    <dbReference type="NCBI Taxonomy" id="282301"/>
    <lineage>
        <taxon>Eukaryota</taxon>
        <taxon>Metazoa</taxon>
        <taxon>Spiralia</taxon>
        <taxon>Lophotrochozoa</taxon>
        <taxon>Platyhelminthes</taxon>
        <taxon>Rhabditophora</taxon>
        <taxon>Macrostomorpha</taxon>
        <taxon>Macrostomida</taxon>
        <taxon>Macrostomidae</taxon>
        <taxon>Macrostomum</taxon>
    </lineage>
</organism>
<evidence type="ECO:0000259" key="3">
    <source>
        <dbReference type="PROSITE" id="PS51059"/>
    </source>
</evidence>
<dbReference type="EMBL" id="NIVC01004971">
    <property type="protein sequence ID" value="PAA46242.1"/>
    <property type="molecule type" value="Genomic_DNA"/>
</dbReference>
<dbReference type="Gene3D" id="3.90.228.10">
    <property type="match status" value="1"/>
</dbReference>
<evidence type="ECO:0000256" key="1">
    <source>
        <dbReference type="RuleBase" id="RU362114"/>
    </source>
</evidence>
<feature type="transmembrane region" description="Helical" evidence="2">
    <location>
        <begin position="303"/>
        <end position="331"/>
    </location>
</feature>
<dbReference type="InterPro" id="IPR012317">
    <property type="entry name" value="Poly(ADP-ribose)pol_cat_dom"/>
</dbReference>
<sequence length="382" mass="42700">MGNQPASQPDQIQGRVVRRKLLTETSDDTIQEYLTVRDRVERYVKPEHGIRIQIQSIERIQNSELDRKLRNCLNELHASDRQPQLLFHGTTKQNAEKIIEDGFKVGSGGMFGPGIYFATDSTKSAQYCRDNGAKYLLLCDVAIGKPLVCKAADPRLSIVRLQAEGCDSAFAKRKTKSSGGVLNDEYIVYRAEQAAPRYLVKFISGEMSAMVHKEVQCDLRIKLNMAHKKVQCNLEINFKTLAEHTQALAKSKIESWSSKLFGKKLSKSAFILISIAAFCCLIYPLLLTVYCCLLMLSKVGIVILSALFSCLCFAAVCCTVICTIAIWIAAVDYGGSSQFQNTASCASVSEYTIKVLFVILVFIFRSFCRHLKEKIVVNFFHG</sequence>
<evidence type="ECO:0000313" key="6">
    <source>
        <dbReference type="Proteomes" id="UP000215902"/>
    </source>
</evidence>
<dbReference type="GO" id="GO:0003950">
    <property type="term" value="F:NAD+ poly-ADP-ribosyltransferase activity"/>
    <property type="evidence" value="ECO:0007669"/>
    <property type="project" value="UniProtKB-UniRule"/>
</dbReference>
<dbReference type="EC" id="2.4.2.-" evidence="1"/>
<keyword evidence="1" id="KW-0808">Transferase</keyword>
<feature type="transmembrane region" description="Helical" evidence="2">
    <location>
        <begin position="269"/>
        <end position="296"/>
    </location>
</feature>
<dbReference type="Pfam" id="PF00644">
    <property type="entry name" value="PARP"/>
    <property type="match status" value="1"/>
</dbReference>
<dbReference type="Proteomes" id="UP000215902">
    <property type="component" value="Unassembled WGS sequence"/>
</dbReference>
<dbReference type="PANTHER" id="PTHR45740">
    <property type="entry name" value="POLY [ADP-RIBOSE] POLYMERASE"/>
    <property type="match status" value="1"/>
</dbReference>
<dbReference type="PANTHER" id="PTHR45740:SF2">
    <property type="entry name" value="POLY [ADP-RIBOSE] POLYMERASE"/>
    <property type="match status" value="1"/>
</dbReference>
<dbReference type="GO" id="GO:1990404">
    <property type="term" value="F:NAD+-protein mono-ADP-ribosyltransferase activity"/>
    <property type="evidence" value="ECO:0007669"/>
    <property type="project" value="TreeGrafter"/>
</dbReference>
<evidence type="ECO:0000313" key="4">
    <source>
        <dbReference type="EMBL" id="PAA46242.1"/>
    </source>
</evidence>
<protein>
    <recommendedName>
        <fullName evidence="1">Poly [ADP-ribose] polymerase</fullName>
        <shortName evidence="1">PARP</shortName>
        <ecNumber evidence="1">2.4.2.-</ecNumber>
    </recommendedName>
</protein>
<proteinExistence type="predicted"/>
<keyword evidence="1" id="KW-0328">Glycosyltransferase</keyword>
<dbReference type="InterPro" id="IPR051712">
    <property type="entry name" value="ARTD-AVP"/>
</dbReference>
<feature type="transmembrane region" description="Helical" evidence="2">
    <location>
        <begin position="351"/>
        <end position="368"/>
    </location>
</feature>